<evidence type="ECO:0000313" key="2">
    <source>
        <dbReference type="Proteomes" id="UP000325433"/>
    </source>
</evidence>
<organism evidence="1 2">
    <name type="scientific">Aspergillus transmontanensis</name>
    <dbReference type="NCBI Taxonomy" id="1034304"/>
    <lineage>
        <taxon>Eukaryota</taxon>
        <taxon>Fungi</taxon>
        <taxon>Dikarya</taxon>
        <taxon>Ascomycota</taxon>
        <taxon>Pezizomycotina</taxon>
        <taxon>Eurotiomycetes</taxon>
        <taxon>Eurotiomycetidae</taxon>
        <taxon>Eurotiales</taxon>
        <taxon>Aspergillaceae</taxon>
        <taxon>Aspergillus</taxon>
        <taxon>Aspergillus subgen. Circumdati</taxon>
    </lineage>
</organism>
<gene>
    <name evidence="1" type="ORF">BDV41DRAFT_32184</name>
</gene>
<keyword evidence="2" id="KW-1185">Reference proteome</keyword>
<dbReference type="EMBL" id="ML738399">
    <property type="protein sequence ID" value="KAE8307735.1"/>
    <property type="molecule type" value="Genomic_DNA"/>
</dbReference>
<protein>
    <submittedName>
        <fullName evidence="1">Uncharacterized protein</fullName>
    </submittedName>
</protein>
<accession>A0A5N6VGX0</accession>
<evidence type="ECO:0000313" key="1">
    <source>
        <dbReference type="EMBL" id="KAE8307735.1"/>
    </source>
</evidence>
<name>A0A5N6VGX0_9EURO</name>
<dbReference type="Proteomes" id="UP000325433">
    <property type="component" value="Unassembled WGS sequence"/>
</dbReference>
<proteinExistence type="predicted"/>
<dbReference type="AlphaFoldDB" id="A0A5N6VGX0"/>
<sequence length="105" mass="12385">MLVGFMFECRSGSPQPWRKYEVVFGFPYLLLLLSSSWQMQIDKPVRLEKMFLLVLEILGCLIQWIQHPIAYPLLLLFSPSLFMLQRTELTRNQSRRCLRGIGHGR</sequence>
<reference evidence="2" key="1">
    <citation type="submission" date="2019-04" db="EMBL/GenBank/DDBJ databases">
        <title>Friends and foes A comparative genomics studyof 23 Aspergillus species from section Flavi.</title>
        <authorList>
            <consortium name="DOE Joint Genome Institute"/>
            <person name="Kjaerbolling I."/>
            <person name="Vesth T."/>
            <person name="Frisvad J.C."/>
            <person name="Nybo J.L."/>
            <person name="Theobald S."/>
            <person name="Kildgaard S."/>
            <person name="Isbrandt T."/>
            <person name="Kuo A."/>
            <person name="Sato A."/>
            <person name="Lyhne E.K."/>
            <person name="Kogle M.E."/>
            <person name="Wiebenga A."/>
            <person name="Kun R.S."/>
            <person name="Lubbers R.J."/>
            <person name="Makela M.R."/>
            <person name="Barry K."/>
            <person name="Chovatia M."/>
            <person name="Clum A."/>
            <person name="Daum C."/>
            <person name="Haridas S."/>
            <person name="He G."/>
            <person name="LaButti K."/>
            <person name="Lipzen A."/>
            <person name="Mondo S."/>
            <person name="Riley R."/>
            <person name="Salamov A."/>
            <person name="Simmons B.A."/>
            <person name="Magnuson J.K."/>
            <person name="Henrissat B."/>
            <person name="Mortensen U.H."/>
            <person name="Larsen T.O."/>
            <person name="Devries R.P."/>
            <person name="Grigoriev I.V."/>
            <person name="Machida M."/>
            <person name="Baker S.E."/>
            <person name="Andersen M.R."/>
        </authorList>
    </citation>
    <scope>NUCLEOTIDE SEQUENCE [LARGE SCALE GENOMIC DNA]</scope>
    <source>
        <strain evidence="2">CBS 130015</strain>
    </source>
</reference>